<evidence type="ECO:0000313" key="2">
    <source>
        <dbReference type="Proteomes" id="UP000256964"/>
    </source>
</evidence>
<keyword evidence="2" id="KW-1185">Reference proteome</keyword>
<protein>
    <submittedName>
        <fullName evidence="1">Uncharacterized protein</fullName>
    </submittedName>
</protein>
<proteinExistence type="predicted"/>
<name>A0A371DX24_9APHY</name>
<evidence type="ECO:0000313" key="1">
    <source>
        <dbReference type="EMBL" id="RDX57075.1"/>
    </source>
</evidence>
<gene>
    <name evidence="1" type="ORF">OH76DRAFT_12300</name>
</gene>
<organism evidence="1 2">
    <name type="scientific">Lentinus brumalis</name>
    <dbReference type="NCBI Taxonomy" id="2498619"/>
    <lineage>
        <taxon>Eukaryota</taxon>
        <taxon>Fungi</taxon>
        <taxon>Dikarya</taxon>
        <taxon>Basidiomycota</taxon>
        <taxon>Agaricomycotina</taxon>
        <taxon>Agaricomycetes</taxon>
        <taxon>Polyporales</taxon>
        <taxon>Polyporaceae</taxon>
        <taxon>Lentinus</taxon>
    </lineage>
</organism>
<sequence length="166" mass="18346">MCTSPSGTSVRGARCGSRHGTATLTRYVVRSRAARWCIGVVASCRPRFDGPYSHLTPRCLRRQLSPPRSCRGWFCFEVEYQKLRVTTTPRDFDLLSSRALSGLSMLSRQAIPDPGVFHRSLPALDNAVDNRVREPMEPRGSPILLPITPPANAVSVRSVWGGYGMS</sequence>
<dbReference type="AlphaFoldDB" id="A0A371DX24"/>
<dbReference type="EMBL" id="KZ857379">
    <property type="protein sequence ID" value="RDX57075.1"/>
    <property type="molecule type" value="Genomic_DNA"/>
</dbReference>
<dbReference type="Proteomes" id="UP000256964">
    <property type="component" value="Unassembled WGS sequence"/>
</dbReference>
<reference evidence="1 2" key="1">
    <citation type="journal article" date="2018" name="Biotechnol. Biofuels">
        <title>Integrative visual omics of the white-rot fungus Polyporus brumalis exposes the biotechnological potential of its oxidative enzymes for delignifying raw plant biomass.</title>
        <authorList>
            <person name="Miyauchi S."/>
            <person name="Rancon A."/>
            <person name="Drula E."/>
            <person name="Hage H."/>
            <person name="Chaduli D."/>
            <person name="Favel A."/>
            <person name="Grisel S."/>
            <person name="Henrissat B."/>
            <person name="Herpoel-Gimbert I."/>
            <person name="Ruiz-Duenas F.J."/>
            <person name="Chevret D."/>
            <person name="Hainaut M."/>
            <person name="Lin J."/>
            <person name="Wang M."/>
            <person name="Pangilinan J."/>
            <person name="Lipzen A."/>
            <person name="Lesage-Meessen L."/>
            <person name="Navarro D."/>
            <person name="Riley R."/>
            <person name="Grigoriev I.V."/>
            <person name="Zhou S."/>
            <person name="Raouche S."/>
            <person name="Rosso M.N."/>
        </authorList>
    </citation>
    <scope>NUCLEOTIDE SEQUENCE [LARGE SCALE GENOMIC DNA]</scope>
    <source>
        <strain evidence="1 2">BRFM 1820</strain>
    </source>
</reference>
<accession>A0A371DX24</accession>